<name>A0A017SZE6_9BACT</name>
<protein>
    <recommendedName>
        <fullName evidence="4 13">D-alanine--D-alanine ligase</fullName>
        <ecNumber evidence="4 13">6.3.2.4</ecNumber>
    </recommendedName>
    <alternativeName>
        <fullName evidence="13">D-Ala-D-Ala ligase</fullName>
    </alternativeName>
    <alternativeName>
        <fullName evidence="13">D-alanylalanine synthetase</fullName>
    </alternativeName>
</protein>
<evidence type="ECO:0000256" key="9">
    <source>
        <dbReference type="ARBA" id="ARBA00022960"/>
    </source>
</evidence>
<evidence type="ECO:0000256" key="10">
    <source>
        <dbReference type="ARBA" id="ARBA00022984"/>
    </source>
</evidence>
<dbReference type="SUPFAM" id="SSF56059">
    <property type="entry name" value="Glutathione synthetase ATP-binding domain-like"/>
    <property type="match status" value="1"/>
</dbReference>
<dbReference type="InterPro" id="IPR011761">
    <property type="entry name" value="ATP-grasp"/>
</dbReference>
<feature type="binding site" evidence="15">
    <location>
        <position position="288"/>
    </location>
    <ligand>
        <name>Mg(2+)</name>
        <dbReference type="ChEBI" id="CHEBI:18420"/>
        <label>2</label>
    </ligand>
</feature>
<proteinExistence type="inferred from homology"/>
<keyword evidence="7 16" id="KW-0547">Nucleotide-binding</keyword>
<evidence type="ECO:0000256" key="16">
    <source>
        <dbReference type="PROSITE-ProRule" id="PRU00409"/>
    </source>
</evidence>
<comment type="function">
    <text evidence="13">Cell wall formation.</text>
</comment>
<dbReference type="GO" id="GO:0008716">
    <property type="term" value="F:D-alanine-D-alanine ligase activity"/>
    <property type="evidence" value="ECO:0007669"/>
    <property type="project" value="UniProtKB-UniRule"/>
</dbReference>
<keyword evidence="15" id="KW-0460">Magnesium</keyword>
<dbReference type="Pfam" id="PF01820">
    <property type="entry name" value="Dala_Dala_lig_N"/>
    <property type="match status" value="1"/>
</dbReference>
<dbReference type="EC" id="6.3.2.4" evidence="4 13"/>
<dbReference type="GO" id="GO:0009252">
    <property type="term" value="P:peptidoglycan biosynthetic process"/>
    <property type="evidence" value="ECO:0007669"/>
    <property type="project" value="UniProtKB-UniRule"/>
</dbReference>
<dbReference type="GO" id="GO:0005737">
    <property type="term" value="C:cytoplasm"/>
    <property type="evidence" value="ECO:0007669"/>
    <property type="project" value="UniProtKB-SubCell"/>
</dbReference>
<dbReference type="PIRSF" id="PIRSF039102">
    <property type="entry name" value="Ddl/VanB"/>
    <property type="match status" value="1"/>
</dbReference>
<evidence type="ECO:0000313" key="19">
    <source>
        <dbReference type="Proteomes" id="UP000019678"/>
    </source>
</evidence>
<dbReference type="PROSITE" id="PS50975">
    <property type="entry name" value="ATP_GRASP"/>
    <property type="match status" value="1"/>
</dbReference>
<dbReference type="InterPro" id="IPR000291">
    <property type="entry name" value="D-Ala_lig_Van_CS"/>
</dbReference>
<comment type="cofactor">
    <cofactor evidence="15">
        <name>Mg(2+)</name>
        <dbReference type="ChEBI" id="CHEBI:18420"/>
    </cofactor>
    <cofactor evidence="15">
        <name>Mn(2+)</name>
        <dbReference type="ChEBI" id="CHEBI:29035"/>
    </cofactor>
    <text evidence="15">Binds 2 magnesium or manganese ions per subunit.</text>
</comment>
<comment type="similarity">
    <text evidence="3 13">Belongs to the D-alanine--D-alanine ligase family.</text>
</comment>
<feature type="binding site" evidence="15">
    <location>
        <position position="275"/>
    </location>
    <ligand>
        <name>Mg(2+)</name>
        <dbReference type="ChEBI" id="CHEBI:18420"/>
        <label>1</label>
    </ligand>
</feature>
<comment type="pathway">
    <text evidence="13">Cell wall biogenesis; peptidoglycan biosynthesis.</text>
</comment>
<dbReference type="PROSITE" id="PS00844">
    <property type="entry name" value="DALA_DALA_LIGASE_2"/>
    <property type="match status" value="1"/>
</dbReference>
<dbReference type="HAMAP" id="MF_00047">
    <property type="entry name" value="Dala_Dala_lig"/>
    <property type="match status" value="1"/>
</dbReference>
<feature type="active site" evidence="14">
    <location>
        <position position="299"/>
    </location>
</feature>
<evidence type="ECO:0000259" key="17">
    <source>
        <dbReference type="PROSITE" id="PS50975"/>
    </source>
</evidence>
<evidence type="ECO:0000256" key="7">
    <source>
        <dbReference type="ARBA" id="ARBA00022741"/>
    </source>
</evidence>
<dbReference type="UniPathway" id="UPA00219"/>
<feature type="active site" evidence="14">
    <location>
        <position position="33"/>
    </location>
</feature>
<evidence type="ECO:0000256" key="1">
    <source>
        <dbReference type="ARBA" id="ARBA00001936"/>
    </source>
</evidence>
<evidence type="ECO:0000256" key="2">
    <source>
        <dbReference type="ARBA" id="ARBA00004496"/>
    </source>
</evidence>
<dbReference type="InterPro" id="IPR011127">
    <property type="entry name" value="Dala_Dala_lig_N"/>
</dbReference>
<dbReference type="InterPro" id="IPR011095">
    <property type="entry name" value="Dala_Dala_lig_C"/>
</dbReference>
<dbReference type="EMBL" id="ASRX01000068">
    <property type="protein sequence ID" value="EYF01970.1"/>
    <property type="molecule type" value="Genomic_DNA"/>
</dbReference>
<dbReference type="NCBIfam" id="TIGR01205">
    <property type="entry name" value="D_ala_D_alaTIGR"/>
    <property type="match status" value="1"/>
</dbReference>
<dbReference type="STRING" id="1192034.CAP_7588"/>
<evidence type="ECO:0000256" key="6">
    <source>
        <dbReference type="ARBA" id="ARBA00022598"/>
    </source>
</evidence>
<sequence length="360" mass="38686">MALDFVGGGVGGLMIKHQIRRRVGVVMGGSSGEREVSLRSGAAIAEALESRGHDVVRITLGDDLGPELLSTLRRSRVEVAFLALHGRLGEDGCVQGLLELARIPYTGSSVLTSALAMDKLKAKEMFRLHNVPTPPYYTVHAADDRSDVASMHGSFGFPVIVKPRGEGSSLGLTKVASFEELVPALEKAFEFDDAAIVERFVSGMEVNVGILDGKVLGAIEIAPKNGIYDYEAKYTPGMTEYFMPARLSPARYRGVLNLAERAARALGCSGAARVDLLVTSGENEYVLEVNTLPGMTQTSLLPKIAASAGLDFGTLCESILESARLHQPTRRRAPATTTTEVRLHERAKRPKDLRLVKSAG</sequence>
<dbReference type="Gene3D" id="3.30.1490.20">
    <property type="entry name" value="ATP-grasp fold, A domain"/>
    <property type="match status" value="1"/>
</dbReference>
<keyword evidence="15" id="KW-0479">Metal-binding</keyword>
<evidence type="ECO:0000256" key="11">
    <source>
        <dbReference type="ARBA" id="ARBA00023316"/>
    </source>
</evidence>
<dbReference type="Pfam" id="PF07478">
    <property type="entry name" value="Dala_Dala_lig_C"/>
    <property type="match status" value="1"/>
</dbReference>
<feature type="domain" description="ATP-grasp" evidence="17">
    <location>
        <begin position="123"/>
        <end position="321"/>
    </location>
</feature>
<comment type="cofactor">
    <cofactor evidence="1">
        <name>Mn(2+)</name>
        <dbReference type="ChEBI" id="CHEBI:29035"/>
    </cofactor>
</comment>
<keyword evidence="6 13" id="KW-0436">Ligase</keyword>
<feature type="active site" evidence="14">
    <location>
        <position position="168"/>
    </location>
</feature>
<feature type="binding site" evidence="15">
    <location>
        <position position="288"/>
    </location>
    <ligand>
        <name>Mg(2+)</name>
        <dbReference type="ChEBI" id="CHEBI:18420"/>
        <label>1</label>
    </ligand>
</feature>
<dbReference type="GO" id="GO:0071555">
    <property type="term" value="P:cell wall organization"/>
    <property type="evidence" value="ECO:0007669"/>
    <property type="project" value="UniProtKB-KW"/>
</dbReference>
<reference evidence="18 19" key="1">
    <citation type="submission" date="2013-05" db="EMBL/GenBank/DDBJ databases">
        <title>Genome assembly of Chondromyces apiculatus DSM 436.</title>
        <authorList>
            <person name="Sharma G."/>
            <person name="Khatri I."/>
            <person name="Kaur C."/>
            <person name="Mayilraj S."/>
            <person name="Subramanian S."/>
        </authorList>
    </citation>
    <scope>NUCLEOTIDE SEQUENCE [LARGE SCALE GENOMIC DNA]</scope>
    <source>
        <strain evidence="18 19">DSM 436</strain>
    </source>
</reference>
<keyword evidence="8 16" id="KW-0067">ATP-binding</keyword>
<comment type="caution">
    <text evidence="18">The sequence shown here is derived from an EMBL/GenBank/DDBJ whole genome shotgun (WGS) entry which is preliminary data.</text>
</comment>
<dbReference type="GO" id="GO:0005524">
    <property type="term" value="F:ATP binding"/>
    <property type="evidence" value="ECO:0007669"/>
    <property type="project" value="UniProtKB-UniRule"/>
</dbReference>
<evidence type="ECO:0000256" key="12">
    <source>
        <dbReference type="ARBA" id="ARBA00047614"/>
    </source>
</evidence>
<dbReference type="InterPro" id="IPR005905">
    <property type="entry name" value="D_ala_D_ala"/>
</dbReference>
<comment type="subcellular location">
    <subcellularLocation>
        <location evidence="2 13">Cytoplasm</location>
    </subcellularLocation>
</comment>
<evidence type="ECO:0000256" key="3">
    <source>
        <dbReference type="ARBA" id="ARBA00010871"/>
    </source>
</evidence>
<dbReference type="SUPFAM" id="SSF52440">
    <property type="entry name" value="PreATP-grasp domain"/>
    <property type="match status" value="1"/>
</dbReference>
<dbReference type="AlphaFoldDB" id="A0A017SZE6"/>
<evidence type="ECO:0000256" key="5">
    <source>
        <dbReference type="ARBA" id="ARBA00022490"/>
    </source>
</evidence>
<dbReference type="Gene3D" id="3.40.50.20">
    <property type="match status" value="1"/>
</dbReference>
<keyword evidence="5 13" id="KW-0963">Cytoplasm</keyword>
<keyword evidence="19" id="KW-1185">Reference proteome</keyword>
<keyword evidence="10 13" id="KW-0573">Peptidoglycan synthesis</keyword>
<dbReference type="GO" id="GO:0046872">
    <property type="term" value="F:metal ion binding"/>
    <property type="evidence" value="ECO:0007669"/>
    <property type="project" value="UniProtKB-KW"/>
</dbReference>
<accession>A0A017SZE6</accession>
<dbReference type="InterPro" id="IPR013815">
    <property type="entry name" value="ATP_grasp_subdomain_1"/>
</dbReference>
<keyword evidence="9 13" id="KW-0133">Cell shape</keyword>
<evidence type="ECO:0000256" key="13">
    <source>
        <dbReference type="HAMAP-Rule" id="MF_00047"/>
    </source>
</evidence>
<dbReference type="PANTHER" id="PTHR23132:SF23">
    <property type="entry name" value="D-ALANINE--D-ALANINE LIGASE B"/>
    <property type="match status" value="1"/>
</dbReference>
<dbReference type="Gene3D" id="3.30.470.20">
    <property type="entry name" value="ATP-grasp fold, B domain"/>
    <property type="match status" value="1"/>
</dbReference>
<evidence type="ECO:0000256" key="4">
    <source>
        <dbReference type="ARBA" id="ARBA00012216"/>
    </source>
</evidence>
<keyword evidence="15" id="KW-0464">Manganese</keyword>
<dbReference type="PANTHER" id="PTHR23132">
    <property type="entry name" value="D-ALANINE--D-ALANINE LIGASE"/>
    <property type="match status" value="1"/>
</dbReference>
<organism evidence="18 19">
    <name type="scientific">Chondromyces apiculatus DSM 436</name>
    <dbReference type="NCBI Taxonomy" id="1192034"/>
    <lineage>
        <taxon>Bacteria</taxon>
        <taxon>Pseudomonadati</taxon>
        <taxon>Myxococcota</taxon>
        <taxon>Polyangia</taxon>
        <taxon>Polyangiales</taxon>
        <taxon>Polyangiaceae</taxon>
        <taxon>Chondromyces</taxon>
    </lineage>
</organism>
<keyword evidence="11 13" id="KW-0961">Cell wall biogenesis/degradation</keyword>
<evidence type="ECO:0000256" key="15">
    <source>
        <dbReference type="PIRSR" id="PIRSR039102-3"/>
    </source>
</evidence>
<dbReference type="PROSITE" id="PS00843">
    <property type="entry name" value="DALA_DALA_LIGASE_1"/>
    <property type="match status" value="1"/>
</dbReference>
<dbReference type="eggNOG" id="COG1181">
    <property type="taxonomic scope" value="Bacteria"/>
</dbReference>
<dbReference type="Proteomes" id="UP000019678">
    <property type="component" value="Unassembled WGS sequence"/>
</dbReference>
<evidence type="ECO:0000256" key="8">
    <source>
        <dbReference type="ARBA" id="ARBA00022840"/>
    </source>
</evidence>
<evidence type="ECO:0000256" key="14">
    <source>
        <dbReference type="PIRSR" id="PIRSR039102-1"/>
    </source>
</evidence>
<comment type="catalytic activity">
    <reaction evidence="12 13">
        <text>2 D-alanine + ATP = D-alanyl-D-alanine + ADP + phosphate + H(+)</text>
        <dbReference type="Rhea" id="RHEA:11224"/>
        <dbReference type="ChEBI" id="CHEBI:15378"/>
        <dbReference type="ChEBI" id="CHEBI:30616"/>
        <dbReference type="ChEBI" id="CHEBI:43474"/>
        <dbReference type="ChEBI" id="CHEBI:57416"/>
        <dbReference type="ChEBI" id="CHEBI:57822"/>
        <dbReference type="ChEBI" id="CHEBI:456216"/>
        <dbReference type="EC" id="6.3.2.4"/>
    </reaction>
</comment>
<feature type="binding site" evidence="15">
    <location>
        <position position="290"/>
    </location>
    <ligand>
        <name>Mg(2+)</name>
        <dbReference type="ChEBI" id="CHEBI:18420"/>
        <label>2</label>
    </ligand>
</feature>
<dbReference type="InterPro" id="IPR016185">
    <property type="entry name" value="PreATP-grasp_dom_sf"/>
</dbReference>
<gene>
    <name evidence="13" type="primary">ddl</name>
    <name evidence="18" type="ORF">CAP_7588</name>
</gene>
<dbReference type="NCBIfam" id="NF002378">
    <property type="entry name" value="PRK01372.1"/>
    <property type="match status" value="1"/>
</dbReference>
<dbReference type="GO" id="GO:0008360">
    <property type="term" value="P:regulation of cell shape"/>
    <property type="evidence" value="ECO:0007669"/>
    <property type="project" value="UniProtKB-KW"/>
</dbReference>
<evidence type="ECO:0000313" key="18">
    <source>
        <dbReference type="EMBL" id="EYF01970.1"/>
    </source>
</evidence>